<gene>
    <name evidence="1" type="ORF">A3G58_01610</name>
</gene>
<name>A0A1G1ZBR1_9BACT</name>
<protein>
    <recommendedName>
        <fullName evidence="3">DUF458 domain-containing protein</fullName>
    </recommendedName>
</protein>
<evidence type="ECO:0000313" key="1">
    <source>
        <dbReference type="EMBL" id="OGY62073.1"/>
    </source>
</evidence>
<comment type="caution">
    <text evidence="1">The sequence shown here is derived from an EMBL/GenBank/DDBJ whole genome shotgun (WGS) entry which is preliminary data.</text>
</comment>
<dbReference type="PANTHER" id="PTHR39961:SF1">
    <property type="entry name" value="DUF458 DOMAIN-CONTAINING PROTEIN"/>
    <property type="match status" value="1"/>
</dbReference>
<dbReference type="EMBL" id="MHJD01000033">
    <property type="protein sequence ID" value="OGY62073.1"/>
    <property type="molecule type" value="Genomic_DNA"/>
</dbReference>
<dbReference type="PANTHER" id="PTHR39961">
    <property type="entry name" value="HYPOTHETICAL CYTOSOLIC PROTEIN"/>
    <property type="match status" value="1"/>
</dbReference>
<dbReference type="InterPro" id="IPR007405">
    <property type="entry name" value="Phage_KVP40_Orf299"/>
</dbReference>
<evidence type="ECO:0000313" key="2">
    <source>
        <dbReference type="Proteomes" id="UP000177801"/>
    </source>
</evidence>
<accession>A0A1G1ZBR1</accession>
<dbReference type="Pfam" id="PF04308">
    <property type="entry name" value="RNaseH_like"/>
    <property type="match status" value="1"/>
</dbReference>
<reference evidence="1 2" key="1">
    <citation type="journal article" date="2016" name="Nat. Commun.">
        <title>Thousands of microbial genomes shed light on interconnected biogeochemical processes in an aquifer system.</title>
        <authorList>
            <person name="Anantharaman K."/>
            <person name="Brown C.T."/>
            <person name="Hug L.A."/>
            <person name="Sharon I."/>
            <person name="Castelle C.J."/>
            <person name="Probst A.J."/>
            <person name="Thomas B.C."/>
            <person name="Singh A."/>
            <person name="Wilkins M.J."/>
            <person name="Karaoz U."/>
            <person name="Brodie E.L."/>
            <person name="Williams K.H."/>
            <person name="Hubbard S.S."/>
            <person name="Banfield J.F."/>
        </authorList>
    </citation>
    <scope>NUCLEOTIDE SEQUENCE [LARGE SCALE GENOMIC DNA]</scope>
</reference>
<evidence type="ECO:0008006" key="3">
    <source>
        <dbReference type="Google" id="ProtNLM"/>
    </source>
</evidence>
<proteinExistence type="predicted"/>
<dbReference type="Proteomes" id="UP000177801">
    <property type="component" value="Unassembled WGS sequence"/>
</dbReference>
<dbReference type="AlphaFoldDB" id="A0A1G1ZBR1"/>
<sequence>MDSLSFKSATGVDHSPSEVASAIIEFMKGDTHRSYVVTIGTDSELYGKTAADFVTAIVVHRVGNGARYFWRRMKIDQLHTMRDRILQEVLTSLDTGKFILAELKRMHSPEFKLEIHVDVGENGETRTMIQELVGIIRANDFEAKTKPESYAASSVADRHV</sequence>
<organism evidence="1 2">
    <name type="scientific">Candidatus Colwellbacteria bacterium RIFCSPLOWO2_12_FULL_46_17</name>
    <dbReference type="NCBI Taxonomy" id="1797695"/>
    <lineage>
        <taxon>Bacteria</taxon>
        <taxon>Candidatus Colwelliibacteriota</taxon>
    </lineage>
</organism>